<dbReference type="GO" id="GO:0005524">
    <property type="term" value="F:ATP binding"/>
    <property type="evidence" value="ECO:0007669"/>
    <property type="project" value="UniProtKB-KW"/>
</dbReference>
<comment type="similarity">
    <text evidence="2 10">Belongs to the folylpolyglutamate synthase family.</text>
</comment>
<evidence type="ECO:0000256" key="4">
    <source>
        <dbReference type="ARBA" id="ARBA00022598"/>
    </source>
</evidence>
<dbReference type="FunFam" id="3.40.1190.10:FF:000011">
    <property type="entry name" value="Folylpolyglutamate synthase/dihydrofolate synthase"/>
    <property type="match status" value="1"/>
</dbReference>
<evidence type="ECO:0000256" key="10">
    <source>
        <dbReference type="PIRNR" id="PIRNR001563"/>
    </source>
</evidence>
<keyword evidence="13" id="KW-1185">Reference proteome</keyword>
<dbReference type="Gene3D" id="3.40.1190.10">
    <property type="entry name" value="Mur-like, catalytic domain"/>
    <property type="match status" value="1"/>
</dbReference>
<dbReference type="PANTHER" id="PTHR11136:SF0">
    <property type="entry name" value="DIHYDROFOLATE SYNTHETASE-RELATED"/>
    <property type="match status" value="1"/>
</dbReference>
<dbReference type="PROSITE" id="PS01012">
    <property type="entry name" value="FOLYLPOLYGLU_SYNT_2"/>
    <property type="match status" value="1"/>
</dbReference>
<dbReference type="GO" id="GO:0046654">
    <property type="term" value="P:tetrahydrofolate biosynthetic process"/>
    <property type="evidence" value="ECO:0007669"/>
    <property type="project" value="UniProtKB-UniPathway"/>
</dbReference>
<keyword evidence="8" id="KW-0460">Magnesium</keyword>
<dbReference type="SUPFAM" id="SSF53244">
    <property type="entry name" value="MurD-like peptide ligases, peptide-binding domain"/>
    <property type="match status" value="1"/>
</dbReference>
<evidence type="ECO:0000256" key="3">
    <source>
        <dbReference type="ARBA" id="ARBA00013025"/>
    </source>
</evidence>
<comment type="cofactor">
    <cofactor evidence="1">
        <name>Mg(2+)</name>
        <dbReference type="ChEBI" id="CHEBI:18420"/>
    </cofactor>
</comment>
<evidence type="ECO:0000256" key="8">
    <source>
        <dbReference type="ARBA" id="ARBA00022842"/>
    </source>
</evidence>
<evidence type="ECO:0000256" key="5">
    <source>
        <dbReference type="ARBA" id="ARBA00022723"/>
    </source>
</evidence>
<feature type="domain" description="Mur ligase central" evidence="11">
    <location>
        <begin position="41"/>
        <end position="257"/>
    </location>
</feature>
<dbReference type="AlphaFoldDB" id="A0A2P2EAF8"/>
<dbReference type="InterPro" id="IPR036565">
    <property type="entry name" value="Mur-like_cat_sf"/>
</dbReference>
<organism evidence="12 13">
    <name type="scientific">Candidatus Phycosocius bacilliformis</name>
    <dbReference type="NCBI Taxonomy" id="1445552"/>
    <lineage>
        <taxon>Bacteria</taxon>
        <taxon>Pseudomonadati</taxon>
        <taxon>Pseudomonadota</taxon>
        <taxon>Alphaproteobacteria</taxon>
        <taxon>Caulobacterales</taxon>
        <taxon>Caulobacterales incertae sedis</taxon>
        <taxon>Candidatus Phycosocius</taxon>
    </lineage>
</organism>
<dbReference type="RefSeq" id="WP_108984872.1">
    <property type="nucleotide sequence ID" value="NZ_BFBR01000004.1"/>
</dbReference>
<dbReference type="PANTHER" id="PTHR11136">
    <property type="entry name" value="FOLYLPOLYGLUTAMATE SYNTHASE-RELATED"/>
    <property type="match status" value="1"/>
</dbReference>
<proteinExistence type="inferred from homology"/>
<dbReference type="InterPro" id="IPR013221">
    <property type="entry name" value="Mur_ligase_cen"/>
</dbReference>
<protein>
    <recommendedName>
        <fullName evidence="3">tetrahydrofolate synthase</fullName>
        <ecNumber evidence="3">6.3.2.17</ecNumber>
    </recommendedName>
</protein>
<evidence type="ECO:0000259" key="11">
    <source>
        <dbReference type="Pfam" id="PF08245"/>
    </source>
</evidence>
<dbReference type="NCBIfam" id="TIGR01499">
    <property type="entry name" value="folC"/>
    <property type="match status" value="1"/>
</dbReference>
<dbReference type="InterPro" id="IPR001645">
    <property type="entry name" value="Folylpolyglutamate_synth"/>
</dbReference>
<dbReference type="PIRSF" id="PIRSF001563">
    <property type="entry name" value="Folylpolyglu_synth"/>
    <property type="match status" value="1"/>
</dbReference>
<dbReference type="GO" id="GO:0004326">
    <property type="term" value="F:tetrahydrofolylpolyglutamate synthase activity"/>
    <property type="evidence" value="ECO:0007669"/>
    <property type="project" value="UniProtKB-EC"/>
</dbReference>
<dbReference type="UniPathway" id="UPA00077">
    <property type="reaction ID" value="UER00157"/>
</dbReference>
<sequence length="426" mass="44973">MTAADIFYSFPRKIDLGLARVAAALEALGRPQDLIPPVIHVAGTNGKGSTVAFLRAMAEAAGQTVHAYTSPHLVSIHERWRVAGSLIGEADLLDIAHRVQALSNQIPLTVFEAETVAAFVAFSETMADLTLLEVGLGGRLDATNIVTKPKLTIITPVDFDHKEMLGDTLAKIAGEKAGILKPHVPCVVSRQADEALAVIERRAEALAAPLHVFGRDWDCYRERDRLIVQTLDRLIDLPLPGLAGAHQLENAGAAAVAMLLYGLDEAAIATGVHHVSWPARMQRLQAGPYADLAAAAGAELWLDGGHNPHGAAAAAAHMASLQAKDPRRLVLITGQLNTKDPTGFFQAFEGLRPQVIAVPVRSSDAGRPPADLAALARGLGFVALSSDSPLDGFRQALEQEGGPARILICGSLYLAGDILADGPALI</sequence>
<evidence type="ECO:0000256" key="6">
    <source>
        <dbReference type="ARBA" id="ARBA00022741"/>
    </source>
</evidence>
<evidence type="ECO:0000313" key="13">
    <source>
        <dbReference type="Proteomes" id="UP000245086"/>
    </source>
</evidence>
<dbReference type="Proteomes" id="UP000245086">
    <property type="component" value="Unassembled WGS sequence"/>
</dbReference>
<keyword evidence="7 10" id="KW-0067">ATP-binding</keyword>
<keyword evidence="6 10" id="KW-0547">Nucleotide-binding</keyword>
<comment type="caution">
    <text evidence="12">The sequence shown here is derived from an EMBL/GenBank/DDBJ whole genome shotgun (WGS) entry which is preliminary data.</text>
</comment>
<evidence type="ECO:0000256" key="7">
    <source>
        <dbReference type="ARBA" id="ARBA00022840"/>
    </source>
</evidence>
<dbReference type="GO" id="GO:0008841">
    <property type="term" value="F:dihydrofolate synthase activity"/>
    <property type="evidence" value="ECO:0007669"/>
    <property type="project" value="TreeGrafter"/>
</dbReference>
<reference evidence="12" key="1">
    <citation type="journal article" date="2018" name="Genome Announc.">
        <title>Draft Genome Sequence of "Candidatus Phycosocius bacilliformis," an Alphaproteobacterial Ectosymbiont of the Hydrocarbon-Producing Green Alga Botryococcus braunii.</title>
        <authorList>
            <person name="Tanabe Y."/>
            <person name="Yamaguchi H."/>
            <person name="Watanabe M.M."/>
        </authorList>
    </citation>
    <scope>NUCLEOTIDE SEQUENCE [LARGE SCALE GENOMIC DNA]</scope>
    <source>
        <strain evidence="12">BOTRYCO-2</strain>
    </source>
</reference>
<dbReference type="InterPro" id="IPR036615">
    <property type="entry name" value="Mur_ligase_C_dom_sf"/>
</dbReference>
<dbReference type="EMBL" id="BFBR01000004">
    <property type="protein sequence ID" value="GBF58025.1"/>
    <property type="molecule type" value="Genomic_DNA"/>
</dbReference>
<accession>A0A2P2EAF8</accession>
<dbReference type="GO" id="GO:0005737">
    <property type="term" value="C:cytoplasm"/>
    <property type="evidence" value="ECO:0007669"/>
    <property type="project" value="TreeGrafter"/>
</dbReference>
<evidence type="ECO:0000256" key="9">
    <source>
        <dbReference type="ARBA" id="ARBA00047493"/>
    </source>
</evidence>
<comment type="catalytic activity">
    <reaction evidence="9">
        <text>(6S)-5,6,7,8-tetrahydrofolyl-(gamma-L-Glu)(n) + L-glutamate + ATP = (6S)-5,6,7,8-tetrahydrofolyl-(gamma-L-Glu)(n+1) + ADP + phosphate + H(+)</text>
        <dbReference type="Rhea" id="RHEA:10580"/>
        <dbReference type="Rhea" id="RHEA-COMP:14738"/>
        <dbReference type="Rhea" id="RHEA-COMP:14740"/>
        <dbReference type="ChEBI" id="CHEBI:15378"/>
        <dbReference type="ChEBI" id="CHEBI:29985"/>
        <dbReference type="ChEBI" id="CHEBI:30616"/>
        <dbReference type="ChEBI" id="CHEBI:43474"/>
        <dbReference type="ChEBI" id="CHEBI:141005"/>
        <dbReference type="ChEBI" id="CHEBI:456216"/>
        <dbReference type="EC" id="6.3.2.17"/>
    </reaction>
</comment>
<dbReference type="InterPro" id="IPR018109">
    <property type="entry name" value="Folylpolyglutamate_synth_CS"/>
</dbReference>
<dbReference type="Gene3D" id="3.90.190.20">
    <property type="entry name" value="Mur ligase, C-terminal domain"/>
    <property type="match status" value="1"/>
</dbReference>
<dbReference type="SUPFAM" id="SSF53623">
    <property type="entry name" value="MurD-like peptide ligases, catalytic domain"/>
    <property type="match status" value="1"/>
</dbReference>
<dbReference type="EC" id="6.3.2.17" evidence="3"/>
<evidence type="ECO:0000313" key="12">
    <source>
        <dbReference type="EMBL" id="GBF58025.1"/>
    </source>
</evidence>
<dbReference type="GO" id="GO:0046872">
    <property type="term" value="F:metal ion binding"/>
    <property type="evidence" value="ECO:0007669"/>
    <property type="project" value="UniProtKB-KW"/>
</dbReference>
<keyword evidence="5" id="KW-0479">Metal-binding</keyword>
<evidence type="ECO:0000256" key="2">
    <source>
        <dbReference type="ARBA" id="ARBA00008276"/>
    </source>
</evidence>
<dbReference type="Pfam" id="PF08245">
    <property type="entry name" value="Mur_ligase_M"/>
    <property type="match status" value="1"/>
</dbReference>
<name>A0A2P2EAF8_9PROT</name>
<gene>
    <name evidence="12" type="primary">folC</name>
    <name evidence="12" type="ORF">PbB2_01696</name>
</gene>
<evidence type="ECO:0000256" key="1">
    <source>
        <dbReference type="ARBA" id="ARBA00001946"/>
    </source>
</evidence>
<keyword evidence="4 10" id="KW-0436">Ligase</keyword>
<dbReference type="OrthoDB" id="9809356at2"/>